<evidence type="ECO:0000256" key="2">
    <source>
        <dbReference type="SAM" id="MobiDB-lite"/>
    </source>
</evidence>
<keyword evidence="1 3" id="KW-0732">Signal</keyword>
<comment type="caution">
    <text evidence="5">The sequence shown here is derived from an EMBL/GenBank/DDBJ whole genome shotgun (WGS) entry which is preliminary data.</text>
</comment>
<evidence type="ECO:0000259" key="4">
    <source>
        <dbReference type="SMART" id="SM00062"/>
    </source>
</evidence>
<evidence type="ECO:0000256" key="1">
    <source>
        <dbReference type="ARBA" id="ARBA00022729"/>
    </source>
</evidence>
<sequence length="274" mass="29399">MMKKMTALALTSAMVLSLAACGGSSSDTKKSNSSKSSSESDIEYVQDKETLVVGITDFEPMDYKNDKDEWIGFDADMAKAFAKSLGVDAEFVEIDWDNKVMELDGKTIDCVWNGMTLTDEVTSAMACTSAYCNNAQVVVVPSDKADKYQDKDSLKDLSFAVESGSAGEKAVSGEGYDYTAVSSQSDALMEVAAGTSDAAVIDLLMAGAMVGKGTGYENLTHTVELTTEKYGVGFRKGSDLADKLNEFFKTSYNDGSMKKCAETYGVQDAIIEQK</sequence>
<dbReference type="PANTHER" id="PTHR35936:SF34">
    <property type="entry name" value="ABC TRANSPORTER EXTRACELLULAR-BINDING PROTEIN YCKB-RELATED"/>
    <property type="match status" value="1"/>
</dbReference>
<dbReference type="Gene3D" id="3.40.190.10">
    <property type="entry name" value="Periplasmic binding protein-like II"/>
    <property type="match status" value="2"/>
</dbReference>
<feature type="region of interest" description="Disordered" evidence="2">
    <location>
        <begin position="22"/>
        <end position="42"/>
    </location>
</feature>
<evidence type="ECO:0000313" key="5">
    <source>
        <dbReference type="EMBL" id="RGU47691.1"/>
    </source>
</evidence>
<dbReference type="SMART" id="SM00062">
    <property type="entry name" value="PBPb"/>
    <property type="match status" value="1"/>
</dbReference>
<organism evidence="5 6">
    <name type="scientific">Coprococcus comes</name>
    <dbReference type="NCBI Taxonomy" id="410072"/>
    <lineage>
        <taxon>Bacteria</taxon>
        <taxon>Bacillati</taxon>
        <taxon>Bacillota</taxon>
        <taxon>Clostridia</taxon>
        <taxon>Lachnospirales</taxon>
        <taxon>Lachnospiraceae</taxon>
        <taxon>Coprococcus</taxon>
    </lineage>
</organism>
<feature type="chain" id="PRO_5039267914" evidence="3">
    <location>
        <begin position="20"/>
        <end position="274"/>
    </location>
</feature>
<dbReference type="PROSITE" id="PS51257">
    <property type="entry name" value="PROKAR_LIPOPROTEIN"/>
    <property type="match status" value="1"/>
</dbReference>
<evidence type="ECO:0000313" key="6">
    <source>
        <dbReference type="Proteomes" id="UP000285693"/>
    </source>
</evidence>
<dbReference type="Pfam" id="PF00497">
    <property type="entry name" value="SBP_bac_3"/>
    <property type="match status" value="1"/>
</dbReference>
<dbReference type="EMBL" id="QRXY01000001">
    <property type="protein sequence ID" value="RGU47691.1"/>
    <property type="molecule type" value="Genomic_DNA"/>
</dbReference>
<protein>
    <submittedName>
        <fullName evidence="5">ABC transporter substrate-binding protein</fullName>
    </submittedName>
</protein>
<gene>
    <name evidence="5" type="ORF">DWW65_00890</name>
</gene>
<feature type="signal peptide" evidence="3">
    <location>
        <begin position="1"/>
        <end position="19"/>
    </location>
</feature>
<dbReference type="AlphaFoldDB" id="A0A412TC93"/>
<dbReference type="SUPFAM" id="SSF53850">
    <property type="entry name" value="Periplasmic binding protein-like II"/>
    <property type="match status" value="1"/>
</dbReference>
<dbReference type="InterPro" id="IPR001638">
    <property type="entry name" value="Solute-binding_3/MltF_N"/>
</dbReference>
<evidence type="ECO:0000256" key="3">
    <source>
        <dbReference type="SAM" id="SignalP"/>
    </source>
</evidence>
<feature type="domain" description="Solute-binding protein family 3/N-terminal" evidence="4">
    <location>
        <begin position="50"/>
        <end position="268"/>
    </location>
</feature>
<proteinExistence type="predicted"/>
<name>A0A412TC93_9FIRM</name>
<dbReference type="Proteomes" id="UP000285693">
    <property type="component" value="Unassembled WGS sequence"/>
</dbReference>
<accession>A0A412TC93</accession>
<reference evidence="5 6" key="1">
    <citation type="submission" date="2018-08" db="EMBL/GenBank/DDBJ databases">
        <title>A genome reference for cultivated species of the human gut microbiota.</title>
        <authorList>
            <person name="Zou Y."/>
            <person name="Xue W."/>
            <person name="Luo G."/>
        </authorList>
    </citation>
    <scope>NUCLEOTIDE SEQUENCE [LARGE SCALE GENOMIC DNA]</scope>
    <source>
        <strain evidence="5 6">AF16-31</strain>
    </source>
</reference>
<dbReference type="PANTHER" id="PTHR35936">
    <property type="entry name" value="MEMBRANE-BOUND LYTIC MUREIN TRANSGLYCOSYLASE F"/>
    <property type="match status" value="1"/>
</dbReference>